<dbReference type="GO" id="GO:0004476">
    <property type="term" value="F:mannose-6-phosphate isomerase activity"/>
    <property type="evidence" value="ECO:0007669"/>
    <property type="project" value="UniProtKB-EC"/>
</dbReference>
<dbReference type="PANTHER" id="PTHR10309">
    <property type="entry name" value="MANNOSE-6-PHOSPHATE ISOMERASE"/>
    <property type="match status" value="1"/>
</dbReference>
<dbReference type="GeneID" id="25561209"/>
<comment type="cofactor">
    <cofactor evidence="9">
        <name>Zn(2+)</name>
        <dbReference type="ChEBI" id="CHEBI:29105"/>
    </cofactor>
    <text evidence="9">Binds 1 zinc ion per subunit.</text>
</comment>
<protein>
    <recommendedName>
        <fullName evidence="4">mannose-6-phosphate isomerase</fullName>
        <ecNumber evidence="4">5.3.1.8</ecNumber>
    </recommendedName>
</protein>
<comment type="similarity">
    <text evidence="3">Belongs to the mannose-6-phosphate isomerase type 1 family.</text>
</comment>
<dbReference type="SUPFAM" id="SSF51182">
    <property type="entry name" value="RmlC-like cupins"/>
    <property type="match status" value="1"/>
</dbReference>
<feature type="binding site" evidence="9">
    <location>
        <position position="107"/>
    </location>
    <ligand>
        <name>Zn(2+)</name>
        <dbReference type="ChEBI" id="CHEBI:29105"/>
    </ligand>
</feature>
<accession>A0A0L0DQN1</accession>
<keyword evidence="5 9" id="KW-0479">Metal-binding</keyword>
<dbReference type="InterPro" id="IPR014710">
    <property type="entry name" value="RmlC-like_jellyroll"/>
</dbReference>
<dbReference type="OrthoDB" id="6605218at2759"/>
<dbReference type="InterPro" id="IPR001250">
    <property type="entry name" value="Man6P_Isoase-1"/>
</dbReference>
<dbReference type="Pfam" id="PF20511">
    <property type="entry name" value="PMI_typeI_cat"/>
    <property type="match status" value="1"/>
</dbReference>
<dbReference type="InterPro" id="IPR046457">
    <property type="entry name" value="PMI_typeI_cat"/>
</dbReference>
<dbReference type="PROSITE" id="PS00965">
    <property type="entry name" value="PMI_I_1"/>
    <property type="match status" value="1"/>
</dbReference>
<feature type="binding site" evidence="9">
    <location>
        <position position="105"/>
    </location>
    <ligand>
        <name>Zn(2+)</name>
        <dbReference type="ChEBI" id="CHEBI:29105"/>
    </ligand>
</feature>
<dbReference type="CDD" id="cd07011">
    <property type="entry name" value="cupin_PMI_type_I_N"/>
    <property type="match status" value="1"/>
</dbReference>
<dbReference type="Pfam" id="PF20512">
    <property type="entry name" value="PMI_typeI_hel"/>
    <property type="match status" value="1"/>
</dbReference>
<evidence type="ECO:0000256" key="4">
    <source>
        <dbReference type="ARBA" id="ARBA00011956"/>
    </source>
</evidence>
<dbReference type="PANTHER" id="PTHR10309:SF0">
    <property type="entry name" value="MANNOSE-6-PHOSPHATE ISOMERASE"/>
    <property type="match status" value="1"/>
</dbReference>
<dbReference type="EC" id="5.3.1.8" evidence="4"/>
<evidence type="ECO:0000256" key="5">
    <source>
        <dbReference type="ARBA" id="ARBA00022723"/>
    </source>
</evidence>
<name>A0A0L0DQN1_THETB</name>
<dbReference type="InterPro" id="IPR046458">
    <property type="entry name" value="PMI_typeI_hel"/>
</dbReference>
<dbReference type="PRINTS" id="PR00714">
    <property type="entry name" value="MAN6PISMRASE"/>
</dbReference>
<comment type="catalytic activity">
    <reaction evidence="1">
        <text>D-mannose 6-phosphate = D-fructose 6-phosphate</text>
        <dbReference type="Rhea" id="RHEA:12356"/>
        <dbReference type="ChEBI" id="CHEBI:58735"/>
        <dbReference type="ChEBI" id="CHEBI:61527"/>
        <dbReference type="EC" id="5.3.1.8"/>
    </reaction>
</comment>
<dbReference type="PIRSF" id="PIRSF001480">
    <property type="entry name" value="Mannose-6-phosphate_isomerase"/>
    <property type="match status" value="1"/>
</dbReference>
<keyword evidence="7 12" id="KW-0413">Isomerase</keyword>
<evidence type="ECO:0000256" key="3">
    <source>
        <dbReference type="ARBA" id="ARBA00010772"/>
    </source>
</evidence>
<dbReference type="Gene3D" id="1.10.441.10">
    <property type="entry name" value="Phosphomannose Isomerase, domain 2"/>
    <property type="match status" value="1"/>
</dbReference>
<organism evidence="12 13">
    <name type="scientific">Thecamonas trahens ATCC 50062</name>
    <dbReference type="NCBI Taxonomy" id="461836"/>
    <lineage>
        <taxon>Eukaryota</taxon>
        <taxon>Apusozoa</taxon>
        <taxon>Apusomonadida</taxon>
        <taxon>Apusomonadidae</taxon>
        <taxon>Thecamonas</taxon>
    </lineage>
</organism>
<gene>
    <name evidence="12" type="ORF">AMSG_01459</name>
</gene>
<dbReference type="NCBIfam" id="TIGR00218">
    <property type="entry name" value="manA"/>
    <property type="match status" value="1"/>
</dbReference>
<feature type="binding site" evidence="9">
    <location>
        <position position="264"/>
    </location>
    <ligand>
        <name>Zn(2+)</name>
        <dbReference type="ChEBI" id="CHEBI:29105"/>
    </ligand>
</feature>
<comment type="pathway">
    <text evidence="2">Nucleotide-sugar biosynthesis; GDP-alpha-D-mannose biosynthesis; alpha-D-mannose 1-phosphate from D-fructose 6-phosphate: step 1/2.</text>
</comment>
<dbReference type="EMBL" id="GL349438">
    <property type="protein sequence ID" value="KNC54604.1"/>
    <property type="molecule type" value="Genomic_DNA"/>
</dbReference>
<dbReference type="RefSeq" id="XP_013761513.1">
    <property type="nucleotide sequence ID" value="XM_013906059.1"/>
</dbReference>
<evidence type="ECO:0000313" key="13">
    <source>
        <dbReference type="Proteomes" id="UP000054408"/>
    </source>
</evidence>
<dbReference type="AlphaFoldDB" id="A0A0L0DQN1"/>
<dbReference type="InterPro" id="IPR011051">
    <property type="entry name" value="RmlC_Cupin_sf"/>
</dbReference>
<sequence length="407" mass="42765">MANPGVFKLTCGSRQYAWGKIGMASKVAELVAAQGGEIDDAEPYAELWMGTHVACPSQLTTGGSLEELIAAAPDVHLGPEVAAEFDGKLPFLFKVLSVNKALSIQAHPDKALAAKLHARAPDIYRDPNHKPEMAIALTDVEVLCGFRVHAEIRQFMTSVAALRALVGDDALVSRYADGDDDALKPLFSAAMKAEPVRVADTVASLMGSLDELEASGALDPSLRALLDRVAGQYPGDIGLFCVLFLNYIQLAPGQAVFLGPNQPHAYLSGDIVECMAASDNVVRAGCTPKLRDVDTLTEMLTYAVGTPTDQLNPPLDAAPGVAMYATPVPEFDVARFELTAAAPTGAIPPVDGPSIMLVVDGEAKDSTCTAFTPGAVFFISAGASLTLTLDDGSPGLVAYRAYCTLDK</sequence>
<evidence type="ECO:0000256" key="6">
    <source>
        <dbReference type="ARBA" id="ARBA00022833"/>
    </source>
</evidence>
<feature type="active site" evidence="8">
    <location>
        <position position="283"/>
    </location>
</feature>
<dbReference type="eggNOG" id="KOG2757">
    <property type="taxonomic scope" value="Eukaryota"/>
</dbReference>
<keyword evidence="6 9" id="KW-0862">Zinc</keyword>
<keyword evidence="13" id="KW-1185">Reference proteome</keyword>
<dbReference type="Gene3D" id="2.60.120.10">
    <property type="entry name" value="Jelly Rolls"/>
    <property type="match status" value="2"/>
</dbReference>
<dbReference type="OMA" id="DIGLFCG"/>
<feature type="domain" description="Phosphomannose isomerase type I catalytic" evidence="10">
    <location>
        <begin position="6"/>
        <end position="148"/>
    </location>
</feature>
<dbReference type="GO" id="GO:0005829">
    <property type="term" value="C:cytosol"/>
    <property type="evidence" value="ECO:0007669"/>
    <property type="project" value="TreeGrafter"/>
</dbReference>
<evidence type="ECO:0000256" key="7">
    <source>
        <dbReference type="ARBA" id="ARBA00023235"/>
    </source>
</evidence>
<evidence type="ECO:0000256" key="8">
    <source>
        <dbReference type="PIRSR" id="PIRSR001480-1"/>
    </source>
</evidence>
<dbReference type="UniPathway" id="UPA00126">
    <property type="reaction ID" value="UER00423"/>
</dbReference>
<evidence type="ECO:0000256" key="9">
    <source>
        <dbReference type="PIRSR" id="PIRSR001480-2"/>
    </source>
</evidence>
<evidence type="ECO:0000256" key="1">
    <source>
        <dbReference type="ARBA" id="ARBA00000757"/>
    </source>
</evidence>
<dbReference type="InterPro" id="IPR018050">
    <property type="entry name" value="Pmannose_isomerase-type1_CS"/>
</dbReference>
<feature type="binding site" evidence="9">
    <location>
        <position position="132"/>
    </location>
    <ligand>
        <name>Zn(2+)</name>
        <dbReference type="ChEBI" id="CHEBI:29105"/>
    </ligand>
</feature>
<proteinExistence type="inferred from homology"/>
<evidence type="ECO:0000259" key="11">
    <source>
        <dbReference type="Pfam" id="PF20512"/>
    </source>
</evidence>
<feature type="domain" description="Phosphomannose isomerase type I helical insertion" evidence="11">
    <location>
        <begin position="180"/>
        <end position="245"/>
    </location>
</feature>
<evidence type="ECO:0000259" key="10">
    <source>
        <dbReference type="Pfam" id="PF20511"/>
    </source>
</evidence>
<dbReference type="Proteomes" id="UP000054408">
    <property type="component" value="Unassembled WGS sequence"/>
</dbReference>
<dbReference type="GO" id="GO:0005975">
    <property type="term" value="P:carbohydrate metabolic process"/>
    <property type="evidence" value="ECO:0007669"/>
    <property type="project" value="InterPro"/>
</dbReference>
<dbReference type="GO" id="GO:0008270">
    <property type="term" value="F:zinc ion binding"/>
    <property type="evidence" value="ECO:0007669"/>
    <property type="project" value="InterPro"/>
</dbReference>
<dbReference type="GO" id="GO:0009298">
    <property type="term" value="P:GDP-mannose biosynthetic process"/>
    <property type="evidence" value="ECO:0007669"/>
    <property type="project" value="UniProtKB-UniPathway"/>
</dbReference>
<evidence type="ECO:0000313" key="12">
    <source>
        <dbReference type="EMBL" id="KNC54604.1"/>
    </source>
</evidence>
<dbReference type="STRING" id="461836.A0A0L0DQN1"/>
<evidence type="ECO:0000256" key="2">
    <source>
        <dbReference type="ARBA" id="ARBA00004666"/>
    </source>
</evidence>
<dbReference type="InterPro" id="IPR016305">
    <property type="entry name" value="Mannose-6-P_Isomerase"/>
</dbReference>
<dbReference type="PROSITE" id="PS00966">
    <property type="entry name" value="PMI_I_2"/>
    <property type="match status" value="1"/>
</dbReference>
<reference evidence="12 13" key="1">
    <citation type="submission" date="2010-05" db="EMBL/GenBank/DDBJ databases">
        <title>The Genome Sequence of Thecamonas trahens ATCC 50062.</title>
        <authorList>
            <consortium name="The Broad Institute Genome Sequencing Platform"/>
            <person name="Russ C."/>
            <person name="Cuomo C."/>
            <person name="Shea T."/>
            <person name="Young S.K."/>
            <person name="Zeng Q."/>
            <person name="Koehrsen M."/>
            <person name="Haas B."/>
            <person name="Borodovsky M."/>
            <person name="Guigo R."/>
            <person name="Alvarado L."/>
            <person name="Berlin A."/>
            <person name="Bochicchio J."/>
            <person name="Borenstein D."/>
            <person name="Chapman S."/>
            <person name="Chen Z."/>
            <person name="Freedman E."/>
            <person name="Gellesch M."/>
            <person name="Goldberg J."/>
            <person name="Griggs A."/>
            <person name="Gujja S."/>
            <person name="Heilman E."/>
            <person name="Heiman D."/>
            <person name="Hepburn T."/>
            <person name="Howarth C."/>
            <person name="Jen D."/>
            <person name="Larson L."/>
            <person name="Mehta T."/>
            <person name="Park D."/>
            <person name="Pearson M."/>
            <person name="Roberts A."/>
            <person name="Saif S."/>
            <person name="Shenoy N."/>
            <person name="Sisk P."/>
            <person name="Stolte C."/>
            <person name="Sykes S."/>
            <person name="Thomson T."/>
            <person name="Walk T."/>
            <person name="White J."/>
            <person name="Yandava C."/>
            <person name="Burger G."/>
            <person name="Gray M.W."/>
            <person name="Holland P.W.H."/>
            <person name="King N."/>
            <person name="Lang F.B.F."/>
            <person name="Roger A.J."/>
            <person name="Ruiz-Trillo I."/>
            <person name="Lander E."/>
            <person name="Nusbaum C."/>
        </authorList>
    </citation>
    <scope>NUCLEOTIDE SEQUENCE [LARGE SCALE GENOMIC DNA]</scope>
    <source>
        <strain evidence="12 13">ATCC 50062</strain>
    </source>
</reference>